<dbReference type="SMART" id="SM00451">
    <property type="entry name" value="ZnF_U1"/>
    <property type="match status" value="1"/>
</dbReference>
<name>A0AAN6GH39_9BASI</name>
<evidence type="ECO:0000259" key="11">
    <source>
        <dbReference type="PROSITE" id="PS50171"/>
    </source>
</evidence>
<evidence type="ECO:0000256" key="5">
    <source>
        <dbReference type="ARBA" id="ARBA00022728"/>
    </source>
</evidence>
<evidence type="ECO:0000256" key="4">
    <source>
        <dbReference type="ARBA" id="ARBA00022723"/>
    </source>
</evidence>
<evidence type="ECO:0000256" key="10">
    <source>
        <dbReference type="SAM" id="MobiDB-lite"/>
    </source>
</evidence>
<dbReference type="Pfam" id="PF16835">
    <property type="entry name" value="SF3A2"/>
    <property type="match status" value="1"/>
</dbReference>
<evidence type="ECO:0000256" key="8">
    <source>
        <dbReference type="ARBA" id="ARBA00023187"/>
    </source>
</evidence>
<dbReference type="SUPFAM" id="SSF57667">
    <property type="entry name" value="beta-beta-alpha zinc fingers"/>
    <property type="match status" value="1"/>
</dbReference>
<evidence type="ECO:0000256" key="2">
    <source>
        <dbReference type="ARBA" id="ARBA00008995"/>
    </source>
</evidence>
<keyword evidence="8" id="KW-0508">mRNA splicing</keyword>
<feature type="region of interest" description="Disordered" evidence="10">
    <location>
        <begin position="152"/>
        <end position="205"/>
    </location>
</feature>
<keyword evidence="7" id="KW-0862">Zinc</keyword>
<keyword evidence="3" id="KW-0507">mRNA processing</keyword>
<dbReference type="PANTHER" id="PTHR23205:SF0">
    <property type="entry name" value="SPLICING FACTOR 3A SUBUNIT 2"/>
    <property type="match status" value="1"/>
</dbReference>
<dbReference type="InterPro" id="IPR013087">
    <property type="entry name" value="Znf_C2H2_type"/>
</dbReference>
<evidence type="ECO:0000256" key="7">
    <source>
        <dbReference type="ARBA" id="ARBA00022833"/>
    </source>
</evidence>
<comment type="subcellular location">
    <subcellularLocation>
        <location evidence="1">Nucleus</location>
    </subcellularLocation>
</comment>
<dbReference type="InterPro" id="IPR052092">
    <property type="entry name" value="SF3A2"/>
</dbReference>
<evidence type="ECO:0000256" key="3">
    <source>
        <dbReference type="ARBA" id="ARBA00022664"/>
    </source>
</evidence>
<feature type="compositionally biased region" description="Acidic residues" evidence="10">
    <location>
        <begin position="174"/>
        <end position="192"/>
    </location>
</feature>
<evidence type="ECO:0000313" key="13">
    <source>
        <dbReference type="Proteomes" id="UP001176521"/>
    </source>
</evidence>
<evidence type="ECO:0000256" key="6">
    <source>
        <dbReference type="ARBA" id="ARBA00022771"/>
    </source>
</evidence>
<dbReference type="Proteomes" id="UP001176521">
    <property type="component" value="Unassembled WGS sequence"/>
</dbReference>
<keyword evidence="6" id="KW-0863">Zinc-finger</keyword>
<dbReference type="InterPro" id="IPR031781">
    <property type="entry name" value="SF3A2_dom"/>
</dbReference>
<accession>A0AAN6GH39</accession>
<feature type="region of interest" description="Disordered" evidence="10">
    <location>
        <begin position="1"/>
        <end position="21"/>
    </location>
</feature>
<organism evidence="12 13">
    <name type="scientific">Tilletia horrida</name>
    <dbReference type="NCBI Taxonomy" id="155126"/>
    <lineage>
        <taxon>Eukaryota</taxon>
        <taxon>Fungi</taxon>
        <taxon>Dikarya</taxon>
        <taxon>Basidiomycota</taxon>
        <taxon>Ustilaginomycotina</taxon>
        <taxon>Exobasidiomycetes</taxon>
        <taxon>Tilletiales</taxon>
        <taxon>Tilletiaceae</taxon>
        <taxon>Tilletia</taxon>
    </lineage>
</organism>
<dbReference type="GO" id="GO:0071004">
    <property type="term" value="C:U2-type prespliceosome"/>
    <property type="evidence" value="ECO:0007669"/>
    <property type="project" value="TreeGrafter"/>
</dbReference>
<comment type="caution">
    <text evidence="12">The sequence shown here is derived from an EMBL/GenBank/DDBJ whole genome shotgun (WGS) entry which is preliminary data.</text>
</comment>
<keyword evidence="4" id="KW-0479">Metal-binding</keyword>
<feature type="domain" description="Matrin-type" evidence="11">
    <location>
        <begin position="52"/>
        <end position="82"/>
    </location>
</feature>
<dbReference type="InterPro" id="IPR000690">
    <property type="entry name" value="Matrin/U1-C_Znf_C2H2"/>
</dbReference>
<evidence type="ECO:0000256" key="1">
    <source>
        <dbReference type="ARBA" id="ARBA00004123"/>
    </source>
</evidence>
<evidence type="ECO:0000256" key="9">
    <source>
        <dbReference type="ARBA" id="ARBA00023242"/>
    </source>
</evidence>
<dbReference type="Pfam" id="PF12874">
    <property type="entry name" value="zf-met"/>
    <property type="match status" value="1"/>
</dbReference>
<reference evidence="12" key="1">
    <citation type="journal article" date="2023" name="PhytoFront">
        <title>Draft Genome Resources of Seven Strains of Tilletia horrida, Causal Agent of Kernel Smut of Rice.</title>
        <authorList>
            <person name="Khanal S."/>
            <person name="Antony Babu S."/>
            <person name="Zhou X.G."/>
        </authorList>
    </citation>
    <scope>NUCLEOTIDE SEQUENCE</scope>
    <source>
        <strain evidence="12">TX3</strain>
    </source>
</reference>
<keyword evidence="5" id="KW-0747">Spliceosome</keyword>
<evidence type="ECO:0000313" key="12">
    <source>
        <dbReference type="EMBL" id="KAK0533695.1"/>
    </source>
</evidence>
<sequence>MDYQNRAGNKGAGVAGASEANVDRRERLRRLALETIDLAKDPYILRNHLGSLECRLCLTLHTNEGSYLAHTQGKKHQTNLARRAAREAKDAARGHGHFGHGFGGAIGYNPTLMITGANAIPEKPKKQFKKIGRPGYNVTKIREPLLPEDALAASKKQQREKESAAGEGERGADADGDADADADAQMKDDDDAGGPTSSVSSGPGGRQGLLFQIQLPLIAPNVKPLHRFMSSFEQRVEPQSRQWQYLVVAAEPYETIAFKIPARLVERKDGVAMPDTAAPGVSGAMAPGRIVDEPPTWSHWSPDSKTYTIQVIFR</sequence>
<keyword evidence="9" id="KW-0539">Nucleus</keyword>
<dbReference type="InterPro" id="IPR036236">
    <property type="entry name" value="Znf_C2H2_sf"/>
</dbReference>
<dbReference type="PROSITE" id="PS50171">
    <property type="entry name" value="ZF_MATRIN"/>
    <property type="match status" value="1"/>
</dbReference>
<dbReference type="GO" id="GO:0000245">
    <property type="term" value="P:spliceosomal complex assembly"/>
    <property type="evidence" value="ECO:0007669"/>
    <property type="project" value="TreeGrafter"/>
</dbReference>
<dbReference type="AlphaFoldDB" id="A0AAN6GH39"/>
<dbReference type="GO" id="GO:0005686">
    <property type="term" value="C:U2 snRNP"/>
    <property type="evidence" value="ECO:0007669"/>
    <property type="project" value="TreeGrafter"/>
</dbReference>
<dbReference type="Gene3D" id="2.60.40.2690">
    <property type="match status" value="1"/>
</dbReference>
<dbReference type="EMBL" id="JAPDMQ010000132">
    <property type="protein sequence ID" value="KAK0533695.1"/>
    <property type="molecule type" value="Genomic_DNA"/>
</dbReference>
<dbReference type="GO" id="GO:0003676">
    <property type="term" value="F:nucleic acid binding"/>
    <property type="evidence" value="ECO:0007669"/>
    <property type="project" value="InterPro"/>
</dbReference>
<comment type="similarity">
    <text evidence="2">Belongs to the SF3A2 family.</text>
</comment>
<dbReference type="GO" id="GO:0008270">
    <property type="term" value="F:zinc ion binding"/>
    <property type="evidence" value="ECO:0007669"/>
    <property type="project" value="UniProtKB-KW"/>
</dbReference>
<gene>
    <name evidence="12" type="primary">sap62</name>
    <name evidence="12" type="ORF">OC842_002882</name>
</gene>
<protein>
    <submittedName>
        <fullName evidence="12">CWF complex protein sap62</fullName>
    </submittedName>
</protein>
<proteinExistence type="inferred from homology"/>
<dbReference type="InterPro" id="IPR003604">
    <property type="entry name" value="Matrin/U1-like-C_Znf_C2H2"/>
</dbReference>
<dbReference type="PANTHER" id="PTHR23205">
    <property type="entry name" value="SPLICING FACTOR 3A SUBUNIT 2"/>
    <property type="match status" value="1"/>
</dbReference>
<feature type="compositionally biased region" description="Basic and acidic residues" evidence="10">
    <location>
        <begin position="157"/>
        <end position="173"/>
    </location>
</feature>
<keyword evidence="13" id="KW-1185">Reference proteome</keyword>
<dbReference type="GO" id="GO:0071013">
    <property type="term" value="C:catalytic step 2 spliceosome"/>
    <property type="evidence" value="ECO:0007669"/>
    <property type="project" value="TreeGrafter"/>
</dbReference>